<keyword evidence="9" id="KW-1185">Reference proteome</keyword>
<dbReference type="RefSeq" id="WP_256418948.1">
    <property type="nucleotide sequence ID" value="NZ_JANHDL010000011.1"/>
</dbReference>
<evidence type="ECO:0000256" key="1">
    <source>
        <dbReference type="ARBA" id="ARBA00006184"/>
    </source>
</evidence>
<comment type="similarity">
    <text evidence="1 5">Belongs to the CDC6/cdc18 family.</text>
</comment>
<evidence type="ECO:0000259" key="6">
    <source>
        <dbReference type="SMART" id="SM00382"/>
    </source>
</evidence>
<dbReference type="Pfam" id="PF22703">
    <property type="entry name" value="Cdc6_lid"/>
    <property type="match status" value="1"/>
</dbReference>
<keyword evidence="3 5" id="KW-0547">Nucleotide-binding</keyword>
<organism evidence="8 9">
    <name type="scientific">Halorubrum laminariae</name>
    <dbReference type="NCBI Taxonomy" id="1433523"/>
    <lineage>
        <taxon>Archaea</taxon>
        <taxon>Methanobacteriati</taxon>
        <taxon>Methanobacteriota</taxon>
        <taxon>Stenosarchaea group</taxon>
        <taxon>Halobacteria</taxon>
        <taxon>Halobacteriales</taxon>
        <taxon>Haloferacaceae</taxon>
        <taxon>Halorubrum</taxon>
    </lineage>
</organism>
<evidence type="ECO:0000256" key="5">
    <source>
        <dbReference type="HAMAP-Rule" id="MF_01407"/>
    </source>
</evidence>
<dbReference type="SMART" id="SM00382">
    <property type="entry name" value="AAA"/>
    <property type="match status" value="1"/>
</dbReference>
<dbReference type="EMBL" id="JBHUDB010000010">
    <property type="protein sequence ID" value="MFD1571327.1"/>
    <property type="molecule type" value="Genomic_DNA"/>
</dbReference>
<evidence type="ECO:0000256" key="4">
    <source>
        <dbReference type="ARBA" id="ARBA00022840"/>
    </source>
</evidence>
<dbReference type="SMART" id="SM01074">
    <property type="entry name" value="Cdc6_C"/>
    <property type="match status" value="1"/>
</dbReference>
<dbReference type="SUPFAM" id="SSF46785">
    <property type="entry name" value="Winged helix' DNA-binding domain"/>
    <property type="match status" value="1"/>
</dbReference>
<dbReference type="HAMAP" id="MF_01407">
    <property type="entry name" value="ORC1_type_DNA_replic_protein"/>
    <property type="match status" value="1"/>
</dbReference>
<protein>
    <recommendedName>
        <fullName evidence="5">ORC1-type DNA replication protein</fullName>
    </recommendedName>
</protein>
<feature type="domain" description="Cdc6 C-terminal" evidence="7">
    <location>
        <begin position="308"/>
        <end position="392"/>
    </location>
</feature>
<dbReference type="InterPro" id="IPR036390">
    <property type="entry name" value="WH_DNA-bd_sf"/>
</dbReference>
<sequence length="409" mass="46288">MGLEPFTAEDPVFVDEDVLRDSHKPEDLIERDRELAEYQAALKPVIKGARPRNIFLYGQTGVGKTVATQMIMDRLRQDQENYDDLDVHVIHVVCKNLNSSYQVAVKLVNEFRGPNNKIPTTGYPPDTVYEFLWEHLKEIDATHAIFVLDEVDAIGNDDDILYELPRANDNGNVPVDETKVGVIGISNKFTFRDNLSARVKDSLCDEEIHFPPYDANQLRNILYQRAEKAFVDDTLSDDVIPLAAAMAGQESGSARQALKLLFKAGDLARGAGDEEVTEEHVRQAEPKVKESQVRNELESLPTQSHLTLYALLALDRQDDLPAKSSDVFEVYEVAANRIDADVKTDRTIRDRLSQLKLKGFLDVEEHNEGPKGGSYYLYEFGDIRPDMVQEVLQDVDRLDELFQKDITSY</sequence>
<dbReference type="CDD" id="cd00009">
    <property type="entry name" value="AAA"/>
    <property type="match status" value="1"/>
</dbReference>
<feature type="binding site" evidence="5">
    <location>
        <position position="213"/>
    </location>
    <ligand>
        <name>ATP</name>
        <dbReference type="ChEBI" id="CHEBI:30616"/>
    </ligand>
</feature>
<dbReference type="InterPro" id="IPR003593">
    <property type="entry name" value="AAA+_ATPase"/>
</dbReference>
<dbReference type="FunFam" id="1.10.8.60:FF:000073">
    <property type="entry name" value="ORC1-type DNA replication protein"/>
    <property type="match status" value="1"/>
</dbReference>
<feature type="binding site" evidence="5">
    <location>
        <position position="225"/>
    </location>
    <ligand>
        <name>ATP</name>
        <dbReference type="ChEBI" id="CHEBI:30616"/>
    </ligand>
</feature>
<comment type="function">
    <text evidence="5">Involved in regulation of DNA replication.</text>
</comment>
<reference evidence="8 9" key="1">
    <citation type="journal article" date="2019" name="Int. J. Syst. Evol. Microbiol.">
        <title>The Global Catalogue of Microorganisms (GCM) 10K type strain sequencing project: providing services to taxonomists for standard genome sequencing and annotation.</title>
        <authorList>
            <consortium name="The Broad Institute Genomics Platform"/>
            <consortium name="The Broad Institute Genome Sequencing Center for Infectious Disease"/>
            <person name="Wu L."/>
            <person name="Ma J."/>
        </authorList>
    </citation>
    <scope>NUCLEOTIDE SEQUENCE [LARGE SCALE GENOMIC DNA]</scope>
    <source>
        <strain evidence="8 9">CGMCC 1.12689</strain>
    </source>
</reference>
<dbReference type="InterPro" id="IPR014277">
    <property type="entry name" value="Orc1/Cdc6_arc"/>
</dbReference>
<dbReference type="GO" id="GO:0006260">
    <property type="term" value="P:DNA replication"/>
    <property type="evidence" value="ECO:0007669"/>
    <property type="project" value="UniProtKB-UniRule"/>
</dbReference>
<proteinExistence type="inferred from homology"/>
<dbReference type="GO" id="GO:0005524">
    <property type="term" value="F:ATP binding"/>
    <property type="evidence" value="ECO:0007669"/>
    <property type="project" value="UniProtKB-UniRule"/>
</dbReference>
<dbReference type="Proteomes" id="UP001597185">
    <property type="component" value="Unassembled WGS sequence"/>
</dbReference>
<dbReference type="NCBIfam" id="TIGR02928">
    <property type="entry name" value="orc1/cdc6 family replication initiation protein"/>
    <property type="match status" value="1"/>
</dbReference>
<dbReference type="AlphaFoldDB" id="A0ABD6C237"/>
<feature type="domain" description="AAA+ ATPase" evidence="6">
    <location>
        <begin position="50"/>
        <end position="209"/>
    </location>
</feature>
<dbReference type="PANTHER" id="PTHR10763">
    <property type="entry name" value="CELL DIVISION CONTROL PROTEIN 6-RELATED"/>
    <property type="match status" value="1"/>
</dbReference>
<evidence type="ECO:0000313" key="9">
    <source>
        <dbReference type="Proteomes" id="UP001597185"/>
    </source>
</evidence>
<keyword evidence="2 5" id="KW-0235">DNA replication</keyword>
<evidence type="ECO:0000313" key="8">
    <source>
        <dbReference type="EMBL" id="MFD1571327.1"/>
    </source>
</evidence>
<evidence type="ECO:0000256" key="2">
    <source>
        <dbReference type="ARBA" id="ARBA00022705"/>
    </source>
</evidence>
<evidence type="ECO:0000256" key="3">
    <source>
        <dbReference type="ARBA" id="ARBA00022741"/>
    </source>
</evidence>
<dbReference type="CDD" id="cd08768">
    <property type="entry name" value="Cdc6_C"/>
    <property type="match status" value="1"/>
</dbReference>
<dbReference type="Pfam" id="PF09079">
    <property type="entry name" value="WHD_Cdc6"/>
    <property type="match status" value="1"/>
</dbReference>
<dbReference type="InterPro" id="IPR050311">
    <property type="entry name" value="ORC1/CDC6"/>
</dbReference>
<dbReference type="SUPFAM" id="SSF52540">
    <property type="entry name" value="P-loop containing nucleoside triphosphate hydrolases"/>
    <property type="match status" value="1"/>
</dbReference>
<feature type="binding site" evidence="5">
    <location>
        <begin position="62"/>
        <end position="66"/>
    </location>
    <ligand>
        <name>ATP</name>
        <dbReference type="ChEBI" id="CHEBI:30616"/>
    </ligand>
</feature>
<dbReference type="PANTHER" id="PTHR10763:SF22">
    <property type="entry name" value="ORC1-TYPE DNA REPLICATION PROTEIN"/>
    <property type="match status" value="1"/>
</dbReference>
<dbReference type="Pfam" id="PF13401">
    <property type="entry name" value="AAA_22"/>
    <property type="match status" value="1"/>
</dbReference>
<keyword evidence="4 5" id="KW-0067">ATP-binding</keyword>
<dbReference type="Gene3D" id="1.10.8.60">
    <property type="match status" value="1"/>
</dbReference>
<gene>
    <name evidence="8" type="ORF">ACFR9T_12160</name>
</gene>
<comment type="caution">
    <text evidence="8">The sequence shown here is derived from an EMBL/GenBank/DDBJ whole genome shotgun (WGS) entry which is preliminary data.</text>
</comment>
<dbReference type="InterPro" id="IPR036388">
    <property type="entry name" value="WH-like_DNA-bd_sf"/>
</dbReference>
<dbReference type="InterPro" id="IPR015163">
    <property type="entry name" value="Cdc6_C"/>
</dbReference>
<evidence type="ECO:0000259" key="7">
    <source>
        <dbReference type="SMART" id="SM01074"/>
    </source>
</evidence>
<dbReference type="InterPro" id="IPR049945">
    <property type="entry name" value="AAA_22"/>
</dbReference>
<dbReference type="InterPro" id="IPR055237">
    <property type="entry name" value="Cdc6_lid"/>
</dbReference>
<dbReference type="InterPro" id="IPR027417">
    <property type="entry name" value="P-loop_NTPase"/>
</dbReference>
<dbReference type="Gene3D" id="1.10.10.10">
    <property type="entry name" value="Winged helix-like DNA-binding domain superfamily/Winged helix DNA-binding domain"/>
    <property type="match status" value="1"/>
</dbReference>
<accession>A0ABD6C237</accession>
<name>A0ABD6C237_9EURY</name>
<dbReference type="Gene3D" id="3.40.50.300">
    <property type="entry name" value="P-loop containing nucleotide triphosphate hydrolases"/>
    <property type="match status" value="1"/>
</dbReference>